<dbReference type="Proteomes" id="UP000029435">
    <property type="component" value="Unassembled WGS sequence"/>
</dbReference>
<feature type="signal peptide" evidence="1">
    <location>
        <begin position="1"/>
        <end position="19"/>
    </location>
</feature>
<organism evidence="2 3">
    <name type="scientific">Pectobacterium brasiliense</name>
    <dbReference type="NCBI Taxonomy" id="180957"/>
    <lineage>
        <taxon>Bacteria</taxon>
        <taxon>Pseudomonadati</taxon>
        <taxon>Pseudomonadota</taxon>
        <taxon>Gammaproteobacteria</taxon>
        <taxon>Enterobacterales</taxon>
        <taxon>Pectobacteriaceae</taxon>
        <taxon>Pectobacterium</taxon>
    </lineage>
</organism>
<feature type="chain" id="PRO_5005632744" description="Lipoprotein" evidence="1">
    <location>
        <begin position="20"/>
        <end position="251"/>
    </location>
</feature>
<evidence type="ECO:0000313" key="3">
    <source>
        <dbReference type="Proteomes" id="UP000029435"/>
    </source>
</evidence>
<sequence length="251" mass="27733">MKKIAIVISLLSISGCAQEQVWVNPSKTTQDFYSDRATCNSMSQGVSNPQIYSPTPTTGYDNNPFMTGFTQSWNNASAMNAVAAKNQIFSDCMMGMGWSLQNKDAVSQPKSSETPQALDSAIKSIPELNHWYETSSPKFSVAVEADESLKKTPGWQKASLEYRFKRAYEITKAVYGESANDAEMCIWIDVASRDVGKKGSLAALRMFPDFIVTEKNKECLSESYSGEYSAFIDAVYKKIPDTAFLYIAAGK</sequence>
<accession>A0A0M2F2M2</accession>
<dbReference type="AlphaFoldDB" id="A0A0M2F2M2"/>
<reference evidence="2 3" key="1">
    <citation type="submission" date="2014-08" db="EMBL/GenBank/DDBJ databases">
        <title>Genome sequences of NCPPB Pectobacterium isolates.</title>
        <authorList>
            <person name="Glover R.H."/>
            <person name="Sapp M."/>
            <person name="Elphinstone J."/>
        </authorList>
    </citation>
    <scope>NUCLEOTIDE SEQUENCE [LARGE SCALE GENOMIC DNA]</scope>
    <source>
        <strain evidence="2 3">LMG 21372</strain>
    </source>
</reference>
<dbReference type="EMBL" id="JQOD01000002">
    <property type="protein sequence ID" value="KGA34264.1"/>
    <property type="molecule type" value="Genomic_DNA"/>
</dbReference>
<dbReference type="OrthoDB" id="6402410at2"/>
<evidence type="ECO:0000256" key="1">
    <source>
        <dbReference type="SAM" id="SignalP"/>
    </source>
</evidence>
<protein>
    <recommendedName>
        <fullName evidence="4">Lipoprotein</fullName>
    </recommendedName>
</protein>
<evidence type="ECO:0000313" key="2">
    <source>
        <dbReference type="EMBL" id="KGA34264.1"/>
    </source>
</evidence>
<keyword evidence="1" id="KW-0732">Signal</keyword>
<evidence type="ECO:0008006" key="4">
    <source>
        <dbReference type="Google" id="ProtNLM"/>
    </source>
</evidence>
<name>A0A0M2F2M2_9GAMM</name>
<gene>
    <name evidence="2" type="ORF">KU74_12385</name>
</gene>
<dbReference type="PROSITE" id="PS51257">
    <property type="entry name" value="PROKAR_LIPOPROTEIN"/>
    <property type="match status" value="1"/>
</dbReference>
<dbReference type="RefSeq" id="WP_039315383.1">
    <property type="nucleotide sequence ID" value="NZ_JQOD01000002.1"/>
</dbReference>
<comment type="caution">
    <text evidence="2">The sequence shown here is derived from an EMBL/GenBank/DDBJ whole genome shotgun (WGS) entry which is preliminary data.</text>
</comment>
<proteinExistence type="predicted"/>